<sequence length="76" mass="8494">MLTRRLLSTATSLRVAPLTWVSLQRGGLRYQHQDVKAPYTKGEKVDKKRFQQFDLAGGTFVVTGAHHVLTLRAVTA</sequence>
<evidence type="ECO:0000313" key="2">
    <source>
        <dbReference type="Proteomes" id="UP000800200"/>
    </source>
</evidence>
<proteinExistence type="predicted"/>
<keyword evidence="2" id="KW-1185">Reference proteome</keyword>
<name>A0A6A6EPK3_9PEZI</name>
<dbReference type="EMBL" id="ML994613">
    <property type="protein sequence ID" value="KAF2193504.1"/>
    <property type="molecule type" value="Genomic_DNA"/>
</dbReference>
<organism evidence="1 2">
    <name type="scientific">Zopfia rhizophila CBS 207.26</name>
    <dbReference type="NCBI Taxonomy" id="1314779"/>
    <lineage>
        <taxon>Eukaryota</taxon>
        <taxon>Fungi</taxon>
        <taxon>Dikarya</taxon>
        <taxon>Ascomycota</taxon>
        <taxon>Pezizomycotina</taxon>
        <taxon>Dothideomycetes</taxon>
        <taxon>Dothideomycetes incertae sedis</taxon>
        <taxon>Zopfiaceae</taxon>
        <taxon>Zopfia</taxon>
    </lineage>
</organism>
<dbReference type="AlphaFoldDB" id="A0A6A6EPK3"/>
<protein>
    <submittedName>
        <fullName evidence="1">Uncharacterized protein</fullName>
    </submittedName>
</protein>
<dbReference type="Proteomes" id="UP000800200">
    <property type="component" value="Unassembled WGS sequence"/>
</dbReference>
<gene>
    <name evidence="1" type="ORF">K469DRAFT_712271</name>
</gene>
<reference evidence="1" key="1">
    <citation type="journal article" date="2020" name="Stud. Mycol.">
        <title>101 Dothideomycetes genomes: a test case for predicting lifestyles and emergence of pathogens.</title>
        <authorList>
            <person name="Haridas S."/>
            <person name="Albert R."/>
            <person name="Binder M."/>
            <person name="Bloem J."/>
            <person name="Labutti K."/>
            <person name="Salamov A."/>
            <person name="Andreopoulos B."/>
            <person name="Baker S."/>
            <person name="Barry K."/>
            <person name="Bills G."/>
            <person name="Bluhm B."/>
            <person name="Cannon C."/>
            <person name="Castanera R."/>
            <person name="Culley D."/>
            <person name="Daum C."/>
            <person name="Ezra D."/>
            <person name="Gonzalez J."/>
            <person name="Henrissat B."/>
            <person name="Kuo A."/>
            <person name="Liang C."/>
            <person name="Lipzen A."/>
            <person name="Lutzoni F."/>
            <person name="Magnuson J."/>
            <person name="Mondo S."/>
            <person name="Nolan M."/>
            <person name="Ohm R."/>
            <person name="Pangilinan J."/>
            <person name="Park H.-J."/>
            <person name="Ramirez L."/>
            <person name="Alfaro M."/>
            <person name="Sun H."/>
            <person name="Tritt A."/>
            <person name="Yoshinaga Y."/>
            <person name="Zwiers L.-H."/>
            <person name="Turgeon B."/>
            <person name="Goodwin S."/>
            <person name="Spatafora J."/>
            <person name="Crous P."/>
            <person name="Grigoriev I."/>
        </authorList>
    </citation>
    <scope>NUCLEOTIDE SEQUENCE</scope>
    <source>
        <strain evidence="1">CBS 207.26</strain>
    </source>
</reference>
<accession>A0A6A6EPK3</accession>
<evidence type="ECO:0000313" key="1">
    <source>
        <dbReference type="EMBL" id="KAF2193504.1"/>
    </source>
</evidence>